<evidence type="ECO:0000259" key="1">
    <source>
        <dbReference type="Pfam" id="PF00501"/>
    </source>
</evidence>
<evidence type="ECO:0000313" key="3">
    <source>
        <dbReference type="EMBL" id="QGG94467.1"/>
    </source>
</evidence>
<dbReference type="InterPro" id="IPR020845">
    <property type="entry name" value="AMP-binding_CS"/>
</dbReference>
<sequence length="515" mass="56578">MYPGTHAATAPDRAAVIMGRSGEVITYRELDERSNRLAHLFRSAGLQRGDHVALFMENQPRFMEVVWAALRSGLYITAINSHLTAEETAYILGDCGARAFVTSRALAEVATGIDWSDLPDVRTRLAVDGAIDGFEAYESAVERQPTTPIDDESNGTTMLYSSGTTGRPKGVLRALPEGAPGDPDPRTLALGPIYGFREGMVYLSPAPMYHAAPLAFSINVHRVGGTVVIMERFDPPHALELIERHRVTHSQWVPTMFVRLLRLSEEERTAFDLSSHECAIHAAAPCPVPVKQQMIEWWGPIIYEYYAGTEGNGSTGITSEEWLAHPGSVGRARAGAVHIVGPDGEELGPREEGAIYFSGGGEFEYHNDPEKTRDSRDPKGRGWSTLGDVGYLDEDGWLYLTDRKAHMIISGGVNIYPREIEDVLIQHPAVGDVAVFGIPNEEFGEEVKAVVQPMDPAAADDALARELMAHCREHLAGYKCPRSVDFRDELPRLPTGKLYKRILVDEYKARAAATA</sequence>
<keyword evidence="4" id="KW-1185">Reference proteome</keyword>
<dbReference type="RefSeq" id="WP_153758573.1">
    <property type="nucleotide sequence ID" value="NZ_CP045851.1"/>
</dbReference>
<name>A0A5Q2RK85_9ACTN</name>
<evidence type="ECO:0000259" key="2">
    <source>
        <dbReference type="Pfam" id="PF13193"/>
    </source>
</evidence>
<dbReference type="SUPFAM" id="SSF56801">
    <property type="entry name" value="Acetyl-CoA synthetase-like"/>
    <property type="match status" value="1"/>
</dbReference>
<dbReference type="InterPro" id="IPR042099">
    <property type="entry name" value="ANL_N_sf"/>
</dbReference>
<dbReference type="PANTHER" id="PTHR43767">
    <property type="entry name" value="LONG-CHAIN-FATTY-ACID--COA LIGASE"/>
    <property type="match status" value="1"/>
</dbReference>
<gene>
    <name evidence="3" type="ORF">GH723_04750</name>
</gene>
<evidence type="ECO:0000313" key="4">
    <source>
        <dbReference type="Proteomes" id="UP000334019"/>
    </source>
</evidence>
<dbReference type="KEGG" id="atq:GH723_04750"/>
<accession>A0A5Q2RK85</accession>
<dbReference type="Pfam" id="PF00501">
    <property type="entry name" value="AMP-binding"/>
    <property type="match status" value="1"/>
</dbReference>
<dbReference type="Gene3D" id="3.30.300.30">
    <property type="match status" value="1"/>
</dbReference>
<dbReference type="AlphaFoldDB" id="A0A5Q2RK85"/>
<dbReference type="Proteomes" id="UP000334019">
    <property type="component" value="Chromosome"/>
</dbReference>
<dbReference type="PROSITE" id="PS00455">
    <property type="entry name" value="AMP_BINDING"/>
    <property type="match status" value="1"/>
</dbReference>
<proteinExistence type="predicted"/>
<dbReference type="PANTHER" id="PTHR43767:SF7">
    <property type="entry name" value="MEDIUM_LONG-CHAIN-FATTY-ACID--COA LIGASE FADD8"/>
    <property type="match status" value="1"/>
</dbReference>
<dbReference type="Gene3D" id="3.40.50.12780">
    <property type="entry name" value="N-terminal domain of ligase-like"/>
    <property type="match status" value="1"/>
</dbReference>
<dbReference type="InterPro" id="IPR025110">
    <property type="entry name" value="AMP-bd_C"/>
</dbReference>
<dbReference type="InterPro" id="IPR000873">
    <property type="entry name" value="AMP-dep_synth/lig_dom"/>
</dbReference>
<dbReference type="GO" id="GO:0016877">
    <property type="term" value="F:ligase activity, forming carbon-sulfur bonds"/>
    <property type="evidence" value="ECO:0007669"/>
    <property type="project" value="UniProtKB-ARBA"/>
</dbReference>
<feature type="domain" description="AMP-binding enzyme C-terminal" evidence="2">
    <location>
        <begin position="419"/>
        <end position="497"/>
    </location>
</feature>
<dbReference type="InterPro" id="IPR050237">
    <property type="entry name" value="ATP-dep_AMP-bd_enzyme"/>
</dbReference>
<reference evidence="3 4" key="1">
    <citation type="submission" date="2019-11" db="EMBL/GenBank/DDBJ databases">
        <authorList>
            <person name="He Y."/>
        </authorList>
    </citation>
    <scope>NUCLEOTIDE SEQUENCE [LARGE SCALE GENOMIC DNA]</scope>
    <source>
        <strain evidence="3 4">SCSIO 58843</strain>
    </source>
</reference>
<dbReference type="InterPro" id="IPR045851">
    <property type="entry name" value="AMP-bd_C_sf"/>
</dbReference>
<dbReference type="Pfam" id="PF13193">
    <property type="entry name" value="AMP-binding_C"/>
    <property type="match status" value="1"/>
</dbReference>
<dbReference type="EMBL" id="CP045851">
    <property type="protein sequence ID" value="QGG94467.1"/>
    <property type="molecule type" value="Genomic_DNA"/>
</dbReference>
<protein>
    <submittedName>
        <fullName evidence="3">AMP-binding protein</fullName>
    </submittedName>
</protein>
<feature type="domain" description="AMP-dependent synthetase/ligase" evidence="1">
    <location>
        <begin position="6"/>
        <end position="360"/>
    </location>
</feature>
<organism evidence="3 4">
    <name type="scientific">Actinomarinicola tropica</name>
    <dbReference type="NCBI Taxonomy" id="2789776"/>
    <lineage>
        <taxon>Bacteria</taxon>
        <taxon>Bacillati</taxon>
        <taxon>Actinomycetota</taxon>
        <taxon>Acidimicrobiia</taxon>
        <taxon>Acidimicrobiales</taxon>
        <taxon>Iamiaceae</taxon>
        <taxon>Actinomarinicola</taxon>
    </lineage>
</organism>